<gene>
    <name evidence="2" type="ORF">BD310DRAFT_705128</name>
</gene>
<organism evidence="2 3">
    <name type="scientific">Dichomitus squalens</name>
    <dbReference type="NCBI Taxonomy" id="114155"/>
    <lineage>
        <taxon>Eukaryota</taxon>
        <taxon>Fungi</taxon>
        <taxon>Dikarya</taxon>
        <taxon>Basidiomycota</taxon>
        <taxon>Agaricomycotina</taxon>
        <taxon>Agaricomycetes</taxon>
        <taxon>Polyporales</taxon>
        <taxon>Polyporaceae</taxon>
        <taxon>Dichomitus</taxon>
    </lineage>
</organism>
<dbReference type="Proteomes" id="UP000292082">
    <property type="component" value="Unassembled WGS sequence"/>
</dbReference>
<name>A0A4Q9Q683_9APHY</name>
<feature type="region of interest" description="Disordered" evidence="1">
    <location>
        <begin position="1"/>
        <end position="52"/>
    </location>
</feature>
<sequence length="372" mass="41368">MAPSPLLMSRSVSPEETGSRRSPRSRDRSPSPSLVSRVTRRRYSQAIPVQGWPTESIAYSRRGREASHVRRRRRRVLLAITPTESVSESSRESIHPIPSAQISQTERSEHQTVTVVPVGSRRPSPSPRPMRVLRSRSSPVLRLRSSSSRDRLPLRPGSPPSSDPRAVGQARGRSPQRVPSPMNATRSPSSRRTSPPWESREPSITPPEPIWRTPCTPPPADHTSRSPGHPSVGISGRPVTSPLLCVSPRPSPSTSPSSVRVSRSPPRSQSRPRSLSSRRSSPVRKSRYTPSPSRRESAPVYDDMVDRQESLHSSPSTHDSHADQPIRHLSAVIMTPSSARRRSRPPLLLIHRHASRSLSPGSVRVHYHHRPR</sequence>
<feature type="region of interest" description="Disordered" evidence="1">
    <location>
        <begin position="306"/>
        <end position="325"/>
    </location>
</feature>
<evidence type="ECO:0000256" key="1">
    <source>
        <dbReference type="SAM" id="MobiDB-lite"/>
    </source>
</evidence>
<feature type="compositionally biased region" description="Low complexity" evidence="1">
    <location>
        <begin position="246"/>
        <end position="280"/>
    </location>
</feature>
<reference evidence="2 3" key="1">
    <citation type="submission" date="2019-01" db="EMBL/GenBank/DDBJ databases">
        <title>Draft genome sequences of three monokaryotic isolates of the white-rot basidiomycete fungus Dichomitus squalens.</title>
        <authorList>
            <consortium name="DOE Joint Genome Institute"/>
            <person name="Lopez S.C."/>
            <person name="Andreopoulos B."/>
            <person name="Pangilinan J."/>
            <person name="Lipzen A."/>
            <person name="Riley R."/>
            <person name="Ahrendt S."/>
            <person name="Ng V."/>
            <person name="Barry K."/>
            <person name="Daum C."/>
            <person name="Grigoriev I.V."/>
            <person name="Hilden K.S."/>
            <person name="Makela M.R."/>
            <person name="de Vries R.P."/>
        </authorList>
    </citation>
    <scope>NUCLEOTIDE SEQUENCE [LARGE SCALE GENOMIC DNA]</scope>
    <source>
        <strain evidence="2 3">CBS 464.89</strain>
    </source>
</reference>
<feature type="compositionally biased region" description="Pro residues" evidence="1">
    <location>
        <begin position="204"/>
        <end position="220"/>
    </location>
</feature>
<protein>
    <submittedName>
        <fullName evidence="2">Uncharacterized protein</fullName>
    </submittedName>
</protein>
<evidence type="ECO:0000313" key="3">
    <source>
        <dbReference type="Proteomes" id="UP000292082"/>
    </source>
</evidence>
<dbReference type="EMBL" id="ML145092">
    <property type="protein sequence ID" value="TBU62839.1"/>
    <property type="molecule type" value="Genomic_DNA"/>
</dbReference>
<feature type="region of interest" description="Disordered" evidence="1">
    <location>
        <begin position="83"/>
        <end position="301"/>
    </location>
</feature>
<evidence type="ECO:0000313" key="2">
    <source>
        <dbReference type="EMBL" id="TBU62839.1"/>
    </source>
</evidence>
<keyword evidence="3" id="KW-1185">Reference proteome</keyword>
<feature type="compositionally biased region" description="Low complexity" evidence="1">
    <location>
        <begin position="185"/>
        <end position="197"/>
    </location>
</feature>
<dbReference type="AlphaFoldDB" id="A0A4Q9Q683"/>
<proteinExistence type="predicted"/>
<feature type="compositionally biased region" description="Low complexity" evidence="1">
    <location>
        <begin position="115"/>
        <end position="146"/>
    </location>
</feature>
<accession>A0A4Q9Q683</accession>